<evidence type="ECO:0000259" key="7">
    <source>
        <dbReference type="Pfam" id="PF17827"/>
    </source>
</evidence>
<comment type="function">
    <text evidence="5">Methylates the class 1 translation termination release factors RF1/PrfA and RF2/PrfB on the glutamine residue of the universally conserved GGQ motif.</text>
</comment>
<dbReference type="InterPro" id="IPR019874">
    <property type="entry name" value="RF_methyltr_PrmC"/>
</dbReference>
<feature type="domain" description="Methyltransferase small" evidence="6">
    <location>
        <begin position="109"/>
        <end position="196"/>
    </location>
</feature>
<dbReference type="STRING" id="1423740.FC36_GL002150"/>
<dbReference type="Pfam" id="PF17827">
    <property type="entry name" value="PrmC_N"/>
    <property type="match status" value="1"/>
</dbReference>
<feature type="binding site" evidence="5">
    <location>
        <position position="186"/>
    </location>
    <ligand>
        <name>S-adenosyl-L-methionine</name>
        <dbReference type="ChEBI" id="CHEBI:59789"/>
    </ligand>
</feature>
<dbReference type="NCBIfam" id="TIGR03534">
    <property type="entry name" value="RF_mod_PrmC"/>
    <property type="match status" value="1"/>
</dbReference>
<name>A0A0R1THB0_9LACO</name>
<dbReference type="GO" id="GO:0003676">
    <property type="term" value="F:nucleic acid binding"/>
    <property type="evidence" value="ECO:0007669"/>
    <property type="project" value="InterPro"/>
</dbReference>
<dbReference type="PANTHER" id="PTHR18895">
    <property type="entry name" value="HEMK METHYLTRANSFERASE"/>
    <property type="match status" value="1"/>
</dbReference>
<dbReference type="EC" id="2.1.1.297" evidence="5"/>
<dbReference type="RefSeq" id="WP_023858737.1">
    <property type="nucleotide sequence ID" value="NZ_AZFH01000057.1"/>
</dbReference>
<feature type="binding site" evidence="5">
    <location>
        <begin position="121"/>
        <end position="125"/>
    </location>
    <ligand>
        <name>S-adenosyl-L-methionine</name>
        <dbReference type="ChEBI" id="CHEBI:59789"/>
    </ligand>
</feature>
<feature type="binding site" evidence="5">
    <location>
        <position position="144"/>
    </location>
    <ligand>
        <name>S-adenosyl-L-methionine</name>
        <dbReference type="ChEBI" id="CHEBI:59789"/>
    </ligand>
</feature>
<evidence type="ECO:0000313" key="8">
    <source>
        <dbReference type="EMBL" id="KRL80502.1"/>
    </source>
</evidence>
<dbReference type="InterPro" id="IPR029063">
    <property type="entry name" value="SAM-dependent_MTases_sf"/>
</dbReference>
<dbReference type="EMBL" id="AZFH01000057">
    <property type="protein sequence ID" value="KRL80502.1"/>
    <property type="molecule type" value="Genomic_DNA"/>
</dbReference>
<dbReference type="HAMAP" id="MF_02126">
    <property type="entry name" value="RF_methyltr_PrmC"/>
    <property type="match status" value="1"/>
</dbReference>
<keyword evidence="2 5" id="KW-0808">Transferase</keyword>
<dbReference type="CDD" id="cd02440">
    <property type="entry name" value="AdoMet_MTases"/>
    <property type="match status" value="1"/>
</dbReference>
<gene>
    <name evidence="5" type="primary">prmC</name>
    <name evidence="8" type="ORF">FC36_GL002150</name>
</gene>
<dbReference type="NCBIfam" id="TIGR00536">
    <property type="entry name" value="hemK_fam"/>
    <property type="match status" value="1"/>
</dbReference>
<evidence type="ECO:0000256" key="5">
    <source>
        <dbReference type="HAMAP-Rule" id="MF_02126"/>
    </source>
</evidence>
<keyword evidence="3 5" id="KW-0949">S-adenosyl-L-methionine</keyword>
<dbReference type="InterPro" id="IPR002052">
    <property type="entry name" value="DNA_methylase_N6_adenine_CS"/>
</dbReference>
<comment type="caution">
    <text evidence="8">The sequence shown here is derived from an EMBL/GenBank/DDBJ whole genome shotgun (WGS) entry which is preliminary data.</text>
</comment>
<dbReference type="PATRIC" id="fig|1423740.3.peg.2334"/>
<dbReference type="AlphaFoldDB" id="A0A0R1THB0"/>
<evidence type="ECO:0000313" key="9">
    <source>
        <dbReference type="Proteomes" id="UP000051048"/>
    </source>
</evidence>
<keyword evidence="1 5" id="KW-0489">Methyltransferase</keyword>
<dbReference type="InterPro" id="IPR040758">
    <property type="entry name" value="PrmC_N"/>
</dbReference>
<dbReference type="SUPFAM" id="SSF53335">
    <property type="entry name" value="S-adenosyl-L-methionine-dependent methyltransferases"/>
    <property type="match status" value="1"/>
</dbReference>
<evidence type="ECO:0000256" key="3">
    <source>
        <dbReference type="ARBA" id="ARBA00022691"/>
    </source>
</evidence>
<dbReference type="InterPro" id="IPR004556">
    <property type="entry name" value="HemK-like"/>
</dbReference>
<dbReference type="OrthoDB" id="9800643at2"/>
<evidence type="ECO:0000259" key="6">
    <source>
        <dbReference type="Pfam" id="PF05175"/>
    </source>
</evidence>
<feature type="binding site" evidence="5">
    <location>
        <begin position="186"/>
        <end position="189"/>
    </location>
    <ligand>
        <name>substrate</name>
    </ligand>
</feature>
<protein>
    <recommendedName>
        <fullName evidence="5">Release factor glutamine methyltransferase</fullName>
        <shortName evidence="5">RF MTase</shortName>
        <ecNumber evidence="5">2.1.1.297</ecNumber>
    </recommendedName>
    <alternativeName>
        <fullName evidence="5">N5-glutamine methyltransferase PrmC</fullName>
    </alternativeName>
    <alternativeName>
        <fullName evidence="5">Protein-(glutamine-N5) MTase PrmC</fullName>
    </alternativeName>
    <alternativeName>
        <fullName evidence="5">Protein-glutamine N-methyltransferase PrmC</fullName>
    </alternativeName>
</protein>
<dbReference type="Proteomes" id="UP000051048">
    <property type="component" value="Unassembled WGS sequence"/>
</dbReference>
<dbReference type="InterPro" id="IPR050320">
    <property type="entry name" value="N5-glutamine_MTase"/>
</dbReference>
<comment type="caution">
    <text evidence="5">Lacks conserved residue(s) required for the propagation of feature annotation.</text>
</comment>
<dbReference type="Gene3D" id="3.40.50.150">
    <property type="entry name" value="Vaccinia Virus protein VP39"/>
    <property type="match status" value="1"/>
</dbReference>
<evidence type="ECO:0000256" key="2">
    <source>
        <dbReference type="ARBA" id="ARBA00022679"/>
    </source>
</evidence>
<dbReference type="PANTHER" id="PTHR18895:SF74">
    <property type="entry name" value="MTRF1L RELEASE FACTOR GLUTAMINE METHYLTRANSFERASE"/>
    <property type="match status" value="1"/>
</dbReference>
<proteinExistence type="inferred from homology"/>
<comment type="similarity">
    <text evidence="5">Belongs to the protein N5-glutamine methyltransferase family. PrmC subfamily.</text>
</comment>
<dbReference type="InterPro" id="IPR007848">
    <property type="entry name" value="Small_mtfrase_dom"/>
</dbReference>
<feature type="domain" description="Release factor glutamine methyltransferase N-terminal" evidence="7">
    <location>
        <begin position="8"/>
        <end position="77"/>
    </location>
</feature>
<dbReference type="Gene3D" id="1.10.8.10">
    <property type="entry name" value="DNA helicase RuvA subunit, C-terminal domain"/>
    <property type="match status" value="1"/>
</dbReference>
<dbReference type="PROSITE" id="PS00092">
    <property type="entry name" value="N6_MTASE"/>
    <property type="match status" value="1"/>
</dbReference>
<accession>A0A0R1THB0</accession>
<reference evidence="8 9" key="1">
    <citation type="journal article" date="2015" name="Genome Announc.">
        <title>Expanding the biotechnology potential of lactobacilli through comparative genomics of 213 strains and associated genera.</title>
        <authorList>
            <person name="Sun Z."/>
            <person name="Harris H.M."/>
            <person name="McCann A."/>
            <person name="Guo C."/>
            <person name="Argimon S."/>
            <person name="Zhang W."/>
            <person name="Yang X."/>
            <person name="Jeffery I.B."/>
            <person name="Cooney J.C."/>
            <person name="Kagawa T.F."/>
            <person name="Liu W."/>
            <person name="Song Y."/>
            <person name="Salvetti E."/>
            <person name="Wrobel A."/>
            <person name="Rasinkangas P."/>
            <person name="Parkhill J."/>
            <person name="Rea M.C."/>
            <person name="O'Sullivan O."/>
            <person name="Ritari J."/>
            <person name="Douillard F.P."/>
            <person name="Paul Ross R."/>
            <person name="Yang R."/>
            <person name="Briner A.E."/>
            <person name="Felis G.E."/>
            <person name="de Vos W.M."/>
            <person name="Barrangou R."/>
            <person name="Klaenhammer T.R."/>
            <person name="Caufield P.W."/>
            <person name="Cui Y."/>
            <person name="Zhang H."/>
            <person name="O'Toole P.W."/>
        </authorList>
    </citation>
    <scope>NUCLEOTIDE SEQUENCE [LARGE SCALE GENOMIC DNA]</scope>
    <source>
        <strain evidence="8 9">DSM 15833</strain>
    </source>
</reference>
<comment type="catalytic activity">
    <reaction evidence="4 5">
        <text>L-glutaminyl-[peptide chain release factor] + S-adenosyl-L-methionine = N(5)-methyl-L-glutaminyl-[peptide chain release factor] + S-adenosyl-L-homocysteine + H(+)</text>
        <dbReference type="Rhea" id="RHEA:42896"/>
        <dbReference type="Rhea" id="RHEA-COMP:10271"/>
        <dbReference type="Rhea" id="RHEA-COMP:10272"/>
        <dbReference type="ChEBI" id="CHEBI:15378"/>
        <dbReference type="ChEBI" id="CHEBI:30011"/>
        <dbReference type="ChEBI" id="CHEBI:57856"/>
        <dbReference type="ChEBI" id="CHEBI:59789"/>
        <dbReference type="ChEBI" id="CHEBI:61891"/>
        <dbReference type="EC" id="2.1.1.297"/>
    </reaction>
</comment>
<sequence>MPKATVFEAQQWAFSFIQDQPAADQDGVKLLLRTMLGYNPTQYLMNLRTELTPKQYQAFKAAVTKYAQGYPVQYILGQADFFGLTLKVTADTLIPRVETQDLVELILSQHSESQLKVADIGTGTGAIGLALKANRPDWQVTLTDLSPQTLAVAQENARNLNLDVIAKPGDLLAPLVGQKYHLLVSNPPYIAEEEESVMDQSVIDYEPHLALFAEDGGLAIYKRLAQELTLDLLEPQAHLYLEIGYQQGPAVKALFEAHFPQAKVEIYQDLAGKDRMIEVAFNN</sequence>
<evidence type="ECO:0000256" key="4">
    <source>
        <dbReference type="ARBA" id="ARBA00048391"/>
    </source>
</evidence>
<evidence type="ECO:0000256" key="1">
    <source>
        <dbReference type="ARBA" id="ARBA00022603"/>
    </source>
</evidence>
<dbReference type="Pfam" id="PF05175">
    <property type="entry name" value="MTS"/>
    <property type="match status" value="1"/>
</dbReference>
<dbReference type="GO" id="GO:0032259">
    <property type="term" value="P:methylation"/>
    <property type="evidence" value="ECO:0007669"/>
    <property type="project" value="UniProtKB-KW"/>
</dbReference>
<organism evidence="8 9">
    <name type="scientific">Ligilactobacillus equi DSM 15833 = JCM 10991</name>
    <dbReference type="NCBI Taxonomy" id="1423740"/>
    <lineage>
        <taxon>Bacteria</taxon>
        <taxon>Bacillati</taxon>
        <taxon>Bacillota</taxon>
        <taxon>Bacilli</taxon>
        <taxon>Lactobacillales</taxon>
        <taxon>Lactobacillaceae</taxon>
        <taxon>Ligilactobacillus</taxon>
    </lineage>
</organism>
<dbReference type="GO" id="GO:0102559">
    <property type="term" value="F:peptide chain release factor N(5)-glutamine methyltransferase activity"/>
    <property type="evidence" value="ECO:0007669"/>
    <property type="project" value="UniProtKB-EC"/>
</dbReference>